<dbReference type="EMBL" id="NKUB01000031">
    <property type="protein sequence ID" value="PYD68486.1"/>
    <property type="molecule type" value="Genomic_DNA"/>
</dbReference>
<evidence type="ECO:0000313" key="2">
    <source>
        <dbReference type="EMBL" id="PYD68486.1"/>
    </source>
</evidence>
<feature type="region of interest" description="Disordered" evidence="1">
    <location>
        <begin position="47"/>
        <end position="66"/>
    </location>
</feature>
<organism evidence="2 3">
    <name type="scientific">Komagataeibacter swingsii</name>
    <dbReference type="NCBI Taxonomy" id="215220"/>
    <lineage>
        <taxon>Bacteria</taxon>
        <taxon>Pseudomonadati</taxon>
        <taxon>Pseudomonadota</taxon>
        <taxon>Alphaproteobacteria</taxon>
        <taxon>Acetobacterales</taxon>
        <taxon>Acetobacteraceae</taxon>
        <taxon>Komagataeibacter</taxon>
    </lineage>
</organism>
<dbReference type="Proteomes" id="UP000247371">
    <property type="component" value="Unassembled WGS sequence"/>
</dbReference>
<name>A0A2V4REP4_9PROT</name>
<keyword evidence="3" id="KW-1185">Reference proteome</keyword>
<proteinExistence type="predicted"/>
<evidence type="ECO:0000256" key="1">
    <source>
        <dbReference type="SAM" id="MobiDB-lite"/>
    </source>
</evidence>
<dbReference type="AlphaFoldDB" id="A0A2V4REP4"/>
<dbReference type="RefSeq" id="WP_110557697.1">
    <property type="nucleotide sequence ID" value="NZ_NKUB01000031.1"/>
</dbReference>
<evidence type="ECO:0000313" key="3">
    <source>
        <dbReference type="Proteomes" id="UP000247371"/>
    </source>
</evidence>
<comment type="caution">
    <text evidence="2">The sequence shown here is derived from an EMBL/GenBank/DDBJ whole genome shotgun (WGS) entry which is preliminary data.</text>
</comment>
<gene>
    <name evidence="2" type="ORF">CFR76_14785</name>
</gene>
<reference evidence="2 3" key="1">
    <citation type="submission" date="2017-07" db="EMBL/GenBank/DDBJ databases">
        <title>A draft genome sequence of Komagataeibacter swingsii LMG 22125.</title>
        <authorList>
            <person name="Skraban J."/>
            <person name="Cleenwerck I."/>
            <person name="Vandamme P."/>
            <person name="Trcek J."/>
        </authorList>
    </citation>
    <scope>NUCLEOTIDE SEQUENCE [LARGE SCALE GENOMIC DNA]</scope>
    <source>
        <strain evidence="2 3">LMG 22125</strain>
    </source>
</reference>
<accession>A0A2V4REP4</accession>
<protein>
    <submittedName>
        <fullName evidence="2">Uncharacterized protein</fullName>
    </submittedName>
</protein>
<sequence>MTTIMPFARTIPLPPAPEARLMMTASYPMDGTLAIIHNPRIVRAALASATTRRSGQPARWHGTVRN</sequence>